<dbReference type="Proteomes" id="UP000226177">
    <property type="component" value="Segment"/>
</dbReference>
<evidence type="ECO:0000313" key="1">
    <source>
        <dbReference type="EMBL" id="ALY08990.1"/>
    </source>
</evidence>
<dbReference type="OrthoDB" id="15699at10239"/>
<evidence type="ECO:0000313" key="2">
    <source>
        <dbReference type="Proteomes" id="UP000226177"/>
    </source>
</evidence>
<dbReference type="KEGG" id="vg:40079357"/>
<gene>
    <name evidence="1" type="primary">15</name>
    <name evidence="1" type="ORF">GORDON_15</name>
</gene>
<organism evidence="1 2">
    <name type="scientific">Arthrobacter phage Gordon</name>
    <dbReference type="NCBI Taxonomy" id="1772298"/>
    <lineage>
        <taxon>Viruses</taxon>
        <taxon>Duplodnaviria</taxon>
        <taxon>Heunggongvirae</taxon>
        <taxon>Uroviricota</taxon>
        <taxon>Caudoviricetes</taxon>
        <taxon>Gordonvirus</taxon>
        <taxon>Gordonvirus gordon</taxon>
    </lineage>
</organism>
<dbReference type="RefSeq" id="YP_009603476.1">
    <property type="nucleotide sequence ID" value="NC_041952.1"/>
</dbReference>
<name>A0A0U4B2T7_9CAUD</name>
<proteinExistence type="predicted"/>
<protein>
    <recommendedName>
        <fullName evidence="3">Tail terminator</fullName>
    </recommendedName>
</protein>
<sequence length="99" mass="11690">MDRRLQLHEKLLALVPNVYFQQPPSKGMTYPCIVYKRDAESTDHANNSVYRSKKRYQVEVIDRNPDSEIPDAVSKLPYCSFARFFVVDNLNHDVYNLYF</sequence>
<accession>A0A0U4B2T7</accession>
<dbReference type="GeneID" id="40079357"/>
<dbReference type="EMBL" id="KU160646">
    <property type="protein sequence ID" value="ALY08990.1"/>
    <property type="molecule type" value="Genomic_DNA"/>
</dbReference>
<reference evidence="1 2" key="1">
    <citation type="submission" date="2015-11" db="EMBL/GenBank/DDBJ databases">
        <authorList>
            <person name="Schneider V.M."/>
            <person name="Bradley K.W."/>
            <person name="Asai D.J."/>
            <person name="Bowman C.A."/>
            <person name="Russell D.A."/>
            <person name="Pope W.H."/>
            <person name="Jacobs-Sera D."/>
            <person name="Hendrix R.W."/>
            <person name="Hatfull G.F."/>
        </authorList>
    </citation>
    <scope>NUCLEOTIDE SEQUENCE [LARGE SCALE GENOMIC DNA]</scope>
</reference>
<evidence type="ECO:0008006" key="3">
    <source>
        <dbReference type="Google" id="ProtNLM"/>
    </source>
</evidence>
<keyword evidence="2" id="KW-1185">Reference proteome</keyword>